<evidence type="ECO:0000313" key="2">
    <source>
        <dbReference type="Proteomes" id="UP001497480"/>
    </source>
</evidence>
<accession>A0AAV1VR41</accession>
<reference evidence="1 2" key="1">
    <citation type="submission" date="2024-03" db="EMBL/GenBank/DDBJ databases">
        <authorList>
            <person name="Martinez-Hernandez J."/>
        </authorList>
    </citation>
    <scope>NUCLEOTIDE SEQUENCE [LARGE SCALE GENOMIC DNA]</scope>
</reference>
<sequence length="103" mass="11303">MGGIPSGNQLQLCAEILEKSNSAAKALRDGHISVVRIDHPNCAPIHWFSPKEGWIKLNSDGVYKNLVDALVSMVREEGPREIVSMVREEGPAEIVSIVWDQAP</sequence>
<evidence type="ECO:0000313" key="1">
    <source>
        <dbReference type="EMBL" id="CAL0299357.1"/>
    </source>
</evidence>
<proteinExistence type="predicted"/>
<comment type="caution">
    <text evidence="1">The sequence shown here is derived from an EMBL/GenBank/DDBJ whole genome shotgun (WGS) entry which is preliminary data.</text>
</comment>
<gene>
    <name evidence="1" type="ORF">LLUT_LOCUS417</name>
</gene>
<dbReference type="AlphaFoldDB" id="A0AAV1VR41"/>
<name>A0AAV1VR41_LUPLU</name>
<protein>
    <submittedName>
        <fullName evidence="1">Uncharacterized protein</fullName>
    </submittedName>
</protein>
<organism evidence="1 2">
    <name type="scientific">Lupinus luteus</name>
    <name type="common">European yellow lupine</name>
    <dbReference type="NCBI Taxonomy" id="3873"/>
    <lineage>
        <taxon>Eukaryota</taxon>
        <taxon>Viridiplantae</taxon>
        <taxon>Streptophyta</taxon>
        <taxon>Embryophyta</taxon>
        <taxon>Tracheophyta</taxon>
        <taxon>Spermatophyta</taxon>
        <taxon>Magnoliopsida</taxon>
        <taxon>eudicotyledons</taxon>
        <taxon>Gunneridae</taxon>
        <taxon>Pentapetalae</taxon>
        <taxon>rosids</taxon>
        <taxon>fabids</taxon>
        <taxon>Fabales</taxon>
        <taxon>Fabaceae</taxon>
        <taxon>Papilionoideae</taxon>
        <taxon>50 kb inversion clade</taxon>
        <taxon>genistoids sensu lato</taxon>
        <taxon>core genistoids</taxon>
        <taxon>Genisteae</taxon>
        <taxon>Lupinus</taxon>
    </lineage>
</organism>
<dbReference type="EMBL" id="CAXHTB010000001">
    <property type="protein sequence ID" value="CAL0299357.1"/>
    <property type="molecule type" value="Genomic_DNA"/>
</dbReference>
<dbReference type="Proteomes" id="UP001497480">
    <property type="component" value="Unassembled WGS sequence"/>
</dbReference>
<keyword evidence="2" id="KW-1185">Reference proteome</keyword>